<evidence type="ECO:0000313" key="12">
    <source>
        <dbReference type="EMBL" id="KAK7201205.1"/>
    </source>
</evidence>
<dbReference type="GO" id="GO:0006302">
    <property type="term" value="P:double-strand break repair"/>
    <property type="evidence" value="ECO:0007669"/>
    <property type="project" value="TreeGrafter"/>
</dbReference>
<accession>A0AAW0F3T6</accession>
<evidence type="ECO:0000256" key="10">
    <source>
        <dbReference type="ARBA" id="ARBA00023242"/>
    </source>
</evidence>
<dbReference type="PANTHER" id="PTHR15822">
    <property type="entry name" value="TRAF AND TNF RECEPTOR-ASSOCIATED PROTEIN"/>
    <property type="match status" value="1"/>
</dbReference>
<comment type="subcellular location">
    <subcellularLocation>
        <location evidence="3">Nucleus</location>
        <location evidence="3">PML body</location>
    </subcellularLocation>
</comment>
<evidence type="ECO:0000256" key="8">
    <source>
        <dbReference type="ARBA" id="ARBA00022842"/>
    </source>
</evidence>
<dbReference type="CDD" id="cd09080">
    <property type="entry name" value="TDP2"/>
    <property type="match status" value="1"/>
</dbReference>
<evidence type="ECO:0000256" key="4">
    <source>
        <dbReference type="ARBA" id="ARBA00022722"/>
    </source>
</evidence>
<evidence type="ECO:0000256" key="7">
    <source>
        <dbReference type="ARBA" id="ARBA00022801"/>
    </source>
</evidence>
<evidence type="ECO:0000256" key="2">
    <source>
        <dbReference type="ARBA" id="ARBA00001946"/>
    </source>
</evidence>
<dbReference type="InterPro" id="IPR005135">
    <property type="entry name" value="Endo/exonuclease/phosphatase"/>
</dbReference>
<sequence>MRGLVVRSPRWLASFHGGRRVWDAYKLLITKKPVEFDYVAVDVNSFVGAASRLSKTLSPDRRVKEVGRHVLNAILQLLRRVLCRDSLLIAFDGPGTFANVFHMRNGASSKRHDALLARLPGAPLMRAVEERVVRAMPLNRGLVPAEVAISGANVEGAVEQKVTAWALDLACRDGAHHTSKSLCLIGAPELLMNMLALTPFFQVTCVLHGASDLRHLTLNDALEWLDVGDVLQTGDARAIAAARTDALLLYLICHGCSATELDAVAGTNFVVVMSEYNTLRRAAAQAPEAPAFQLVRELPDGRLEVDMRVLLLCVGGRERADLPVEAPPRTAAGTAASNASLNHMTLSSHLGHLLCTHHLFCQGVALNRFQVPVYMEAELATRGDNRGRVVTIVEWVRYLSMCVRRGSGYAYASDTGDGVCLSTDRWSQRDGAESAAAAVVPAEAPVSAGRDARREYYPFWSPQQPLTSAEYAILCAGRGDLVAALLREYVPGVTGALSAEVPPALTVAQTNLVALHKALQVFLAHASAVRPHPALCLAPSYHWRQDERSKLWSMRYVDLGVVAAQQGIRYARGLIAGVNMEQQESTDAACAFDAAKQAWTLQPRGFPALTASGQSYSADGIGTSNDGDGAAPTLRVLTWNVMFDRYSNQPTPLGMPGIDWCTTQRYPVLARLIDAEDADVVGLQEVERPFAEFLAAQPWCRERYIMSCSPQSTILEPWGVLLLVRRGGRWPLRQLTHLNVPAWSGHVSLMPVATVDVAHTSAHLPTSTSKRATDAVPREVSICSVHLLAPFVKQNEVARTGQDQALRTALTRQLHGDTLVMGDFNDWPSNEFVMPAETRYVECWPIVHPDDYGKTMDESNTFCKLKIEEIFFGRSDKVFLRTGTGDAHKGGTLRPVEAHLVGTRSVNTENGNTAAPAYLFPSDHYGVSMQFEIQ</sequence>
<keyword evidence="9" id="KW-0234">DNA repair</keyword>
<keyword evidence="6" id="KW-0227">DNA damage</keyword>
<keyword evidence="13" id="KW-1185">Reference proteome</keyword>
<protein>
    <submittedName>
        <fullName evidence="12">RNA-editing complex protein MP100</fullName>
    </submittedName>
</protein>
<dbReference type="InterPro" id="IPR051547">
    <property type="entry name" value="TDP2-like"/>
</dbReference>
<organism evidence="12 13">
    <name type="scientific">Novymonas esmeraldas</name>
    <dbReference type="NCBI Taxonomy" id="1808958"/>
    <lineage>
        <taxon>Eukaryota</taxon>
        <taxon>Discoba</taxon>
        <taxon>Euglenozoa</taxon>
        <taxon>Kinetoplastea</taxon>
        <taxon>Metakinetoplastina</taxon>
        <taxon>Trypanosomatida</taxon>
        <taxon>Trypanosomatidae</taxon>
        <taxon>Novymonas</taxon>
    </lineage>
</organism>
<keyword evidence="5" id="KW-0479">Metal-binding</keyword>
<keyword evidence="10" id="KW-0539">Nucleus</keyword>
<dbReference type="PANTHER" id="PTHR15822:SF4">
    <property type="entry name" value="TYROSYL-DNA PHOSPHODIESTERASE 2"/>
    <property type="match status" value="1"/>
</dbReference>
<dbReference type="GO" id="GO:0046872">
    <property type="term" value="F:metal ion binding"/>
    <property type="evidence" value="ECO:0007669"/>
    <property type="project" value="UniProtKB-KW"/>
</dbReference>
<comment type="cofactor">
    <cofactor evidence="1">
        <name>Mn(2+)</name>
        <dbReference type="ChEBI" id="CHEBI:29035"/>
    </cofactor>
</comment>
<dbReference type="GO" id="GO:0005737">
    <property type="term" value="C:cytoplasm"/>
    <property type="evidence" value="ECO:0007669"/>
    <property type="project" value="TreeGrafter"/>
</dbReference>
<keyword evidence="7" id="KW-0378">Hydrolase</keyword>
<dbReference type="InterPro" id="IPR036691">
    <property type="entry name" value="Endo/exonu/phosph_ase_sf"/>
</dbReference>
<evidence type="ECO:0000256" key="6">
    <source>
        <dbReference type="ARBA" id="ARBA00022763"/>
    </source>
</evidence>
<dbReference type="FunFam" id="3.60.10.10:FF:000095">
    <property type="entry name" value="RNA-editing complex protein MP100"/>
    <property type="match status" value="1"/>
</dbReference>
<evidence type="ECO:0000256" key="3">
    <source>
        <dbReference type="ARBA" id="ARBA00004322"/>
    </source>
</evidence>
<reference evidence="12 13" key="1">
    <citation type="journal article" date="2021" name="MBio">
        <title>A New Model Trypanosomatid, Novymonas esmeraldas: Genomic Perception of Its 'Candidatus Pandoraea novymonadis' Endosymbiont.</title>
        <authorList>
            <person name="Zakharova A."/>
            <person name="Saura A."/>
            <person name="Butenko A."/>
            <person name="Podesvova L."/>
            <person name="Warmusova S."/>
            <person name="Kostygov A.Y."/>
            <person name="Nenarokova A."/>
            <person name="Lukes J."/>
            <person name="Opperdoes F.R."/>
            <person name="Yurchenko V."/>
        </authorList>
    </citation>
    <scope>NUCLEOTIDE SEQUENCE [LARGE SCALE GENOMIC DNA]</scope>
    <source>
        <strain evidence="12 13">E262AT.01</strain>
    </source>
</reference>
<evidence type="ECO:0000259" key="11">
    <source>
        <dbReference type="Pfam" id="PF03372"/>
    </source>
</evidence>
<dbReference type="SUPFAM" id="SSF56219">
    <property type="entry name" value="DNase I-like"/>
    <property type="match status" value="1"/>
</dbReference>
<dbReference type="EMBL" id="JAECZO010000012">
    <property type="protein sequence ID" value="KAK7201205.1"/>
    <property type="molecule type" value="Genomic_DNA"/>
</dbReference>
<name>A0AAW0F3T6_9TRYP</name>
<comment type="caution">
    <text evidence="12">The sequence shown here is derived from an EMBL/GenBank/DDBJ whole genome shotgun (WGS) entry which is preliminary data.</text>
</comment>
<dbReference type="GO" id="GO:0003697">
    <property type="term" value="F:single-stranded DNA binding"/>
    <property type="evidence" value="ECO:0007669"/>
    <property type="project" value="TreeGrafter"/>
</dbReference>
<dbReference type="GO" id="GO:0070260">
    <property type="term" value="F:5'-tyrosyl-DNA phosphodiesterase activity"/>
    <property type="evidence" value="ECO:0007669"/>
    <property type="project" value="TreeGrafter"/>
</dbReference>
<dbReference type="AlphaFoldDB" id="A0AAW0F3T6"/>
<gene>
    <name evidence="12" type="ORF">NESM_000182100</name>
</gene>
<comment type="cofactor">
    <cofactor evidence="2">
        <name>Mg(2+)</name>
        <dbReference type="ChEBI" id="CHEBI:18420"/>
    </cofactor>
</comment>
<dbReference type="GO" id="GO:0004518">
    <property type="term" value="F:nuclease activity"/>
    <property type="evidence" value="ECO:0007669"/>
    <property type="project" value="UniProtKB-KW"/>
</dbReference>
<evidence type="ECO:0000313" key="13">
    <source>
        <dbReference type="Proteomes" id="UP001430356"/>
    </source>
</evidence>
<evidence type="ECO:0000256" key="9">
    <source>
        <dbReference type="ARBA" id="ARBA00023204"/>
    </source>
</evidence>
<evidence type="ECO:0000256" key="1">
    <source>
        <dbReference type="ARBA" id="ARBA00001936"/>
    </source>
</evidence>
<evidence type="ECO:0000256" key="5">
    <source>
        <dbReference type="ARBA" id="ARBA00022723"/>
    </source>
</evidence>
<feature type="domain" description="Endonuclease/exonuclease/phosphatase" evidence="11">
    <location>
        <begin position="637"/>
        <end position="924"/>
    </location>
</feature>
<dbReference type="Gene3D" id="3.60.10.10">
    <property type="entry name" value="Endonuclease/exonuclease/phosphatase"/>
    <property type="match status" value="1"/>
</dbReference>
<dbReference type="Pfam" id="PF03372">
    <property type="entry name" value="Exo_endo_phos"/>
    <property type="match status" value="1"/>
</dbReference>
<proteinExistence type="predicted"/>
<keyword evidence="4" id="KW-0540">Nuclease</keyword>
<dbReference type="Proteomes" id="UP001430356">
    <property type="component" value="Unassembled WGS sequence"/>
</dbReference>
<keyword evidence="8" id="KW-0460">Magnesium</keyword>